<comment type="caution">
    <text evidence="2">The sequence shown here is derived from an EMBL/GenBank/DDBJ whole genome shotgun (WGS) entry which is preliminary data.</text>
</comment>
<dbReference type="Proteomes" id="UP001519460">
    <property type="component" value="Unassembled WGS sequence"/>
</dbReference>
<evidence type="ECO:0000256" key="1">
    <source>
        <dbReference type="SAM" id="MobiDB-lite"/>
    </source>
</evidence>
<sequence>MSPITTPTGHHPHPSAPPPFDTPPSPSPNRPLTYPINPTPPPPFPPFLSVAPAGTSFGSRVDPYRRLIGLSTDSSMAANVSVVTD</sequence>
<dbReference type="AlphaFoldDB" id="A0ABD0JSY2"/>
<evidence type="ECO:0000313" key="3">
    <source>
        <dbReference type="Proteomes" id="UP001519460"/>
    </source>
</evidence>
<evidence type="ECO:0000313" key="2">
    <source>
        <dbReference type="EMBL" id="KAK7477745.1"/>
    </source>
</evidence>
<organism evidence="2 3">
    <name type="scientific">Batillaria attramentaria</name>
    <dbReference type="NCBI Taxonomy" id="370345"/>
    <lineage>
        <taxon>Eukaryota</taxon>
        <taxon>Metazoa</taxon>
        <taxon>Spiralia</taxon>
        <taxon>Lophotrochozoa</taxon>
        <taxon>Mollusca</taxon>
        <taxon>Gastropoda</taxon>
        <taxon>Caenogastropoda</taxon>
        <taxon>Sorbeoconcha</taxon>
        <taxon>Cerithioidea</taxon>
        <taxon>Batillariidae</taxon>
        <taxon>Batillaria</taxon>
    </lineage>
</organism>
<accession>A0ABD0JSY2</accession>
<dbReference type="EMBL" id="JACVVK020000342">
    <property type="protein sequence ID" value="KAK7477745.1"/>
    <property type="molecule type" value="Genomic_DNA"/>
</dbReference>
<protein>
    <submittedName>
        <fullName evidence="2">Uncharacterized protein</fullName>
    </submittedName>
</protein>
<gene>
    <name evidence="2" type="ORF">BaRGS_00031033</name>
</gene>
<proteinExistence type="predicted"/>
<reference evidence="2 3" key="1">
    <citation type="journal article" date="2023" name="Sci. Data">
        <title>Genome assembly of the Korean intertidal mud-creeper Batillaria attramentaria.</title>
        <authorList>
            <person name="Patra A.K."/>
            <person name="Ho P.T."/>
            <person name="Jun S."/>
            <person name="Lee S.J."/>
            <person name="Kim Y."/>
            <person name="Won Y.J."/>
        </authorList>
    </citation>
    <scope>NUCLEOTIDE SEQUENCE [LARGE SCALE GENOMIC DNA]</scope>
    <source>
        <strain evidence="2">Wonlab-2016</strain>
    </source>
</reference>
<keyword evidence="3" id="KW-1185">Reference proteome</keyword>
<feature type="region of interest" description="Disordered" evidence="1">
    <location>
        <begin position="1"/>
        <end position="47"/>
    </location>
</feature>
<feature type="compositionally biased region" description="Pro residues" evidence="1">
    <location>
        <begin position="37"/>
        <end position="46"/>
    </location>
</feature>
<feature type="compositionally biased region" description="Pro residues" evidence="1">
    <location>
        <begin position="14"/>
        <end position="29"/>
    </location>
</feature>
<name>A0ABD0JSY2_9CAEN</name>